<evidence type="ECO:0000313" key="1">
    <source>
        <dbReference type="EMBL" id="SDC85479.1"/>
    </source>
</evidence>
<dbReference type="NCBIfam" id="NF012211">
    <property type="entry name" value="tand_rpt_95"/>
    <property type="match status" value="2"/>
</dbReference>
<dbReference type="Proteomes" id="UP000199034">
    <property type="component" value="Unassembled WGS sequence"/>
</dbReference>
<keyword evidence="2" id="KW-1185">Reference proteome</keyword>
<dbReference type="Gene3D" id="2.60.40.2810">
    <property type="match status" value="3"/>
</dbReference>
<dbReference type="Pfam" id="PF17963">
    <property type="entry name" value="Big_9"/>
    <property type="match status" value="4"/>
</dbReference>
<dbReference type="EMBL" id="FMZM01000004">
    <property type="protein sequence ID" value="SDC85479.1"/>
    <property type="molecule type" value="Genomic_DNA"/>
</dbReference>
<dbReference type="RefSeq" id="WP_170866984.1">
    <property type="nucleotide sequence ID" value="NZ_FMZM01000004.1"/>
</dbReference>
<sequence>MTSSPVRRTAFGAVAATVLGLVAAVAPVQAASPSYAVVCSSSNVDVQRDQANTFTLSCLDTDGEAVDQYVVVTQPTKAQSFSVDSATGAVSYRPLANATGTDTFTFKGVRTGLAESPVTTAVLTIENERPTCGTVAPLTVKHDASVAVPLVCTDADGDPLQIQTGTTGAAHGTVAVVAGQAVYTPAPRYTGADSFTLVATDGALVSTPATVAVTVTNARPACTGGALRTVHDRTAAFAVSCTDADGDALTRSVVAKAQHGTVTVKGGTATYKPAAGYVGTDVFTLAATDGIQASAPVAFAVQVTNALPRCTGTTRLTARAASKAKKAKIAVKLTCADADRDALTISVAAKPKHGDLVRKGASWTYVADKGYKGKDSFSLKASDGVSASKPVKYSVTVKSAKKR</sequence>
<organism evidence="1 2">
    <name type="scientific">Nocardioides lianchengensis</name>
    <dbReference type="NCBI Taxonomy" id="1045774"/>
    <lineage>
        <taxon>Bacteria</taxon>
        <taxon>Bacillati</taxon>
        <taxon>Actinomycetota</taxon>
        <taxon>Actinomycetes</taxon>
        <taxon>Propionibacteriales</taxon>
        <taxon>Nocardioidaceae</taxon>
        <taxon>Nocardioides</taxon>
    </lineage>
</organism>
<accession>A0A1G6PZH4</accession>
<gene>
    <name evidence="1" type="ORF">SAMN05421872_104205</name>
</gene>
<dbReference type="STRING" id="1045774.SAMN05421872_104205"/>
<evidence type="ECO:0008006" key="3">
    <source>
        <dbReference type="Google" id="ProtNLM"/>
    </source>
</evidence>
<reference evidence="1 2" key="1">
    <citation type="submission" date="2016-10" db="EMBL/GenBank/DDBJ databases">
        <authorList>
            <person name="de Groot N.N."/>
        </authorList>
    </citation>
    <scope>NUCLEOTIDE SEQUENCE [LARGE SCALE GENOMIC DNA]</scope>
    <source>
        <strain evidence="1 2">CGMCC 4.6858</strain>
    </source>
</reference>
<dbReference type="AlphaFoldDB" id="A0A1G6PZH4"/>
<protein>
    <recommendedName>
        <fullName evidence="3">Tandem-95 repeat protein</fullName>
    </recommendedName>
</protein>
<evidence type="ECO:0000313" key="2">
    <source>
        <dbReference type="Proteomes" id="UP000199034"/>
    </source>
</evidence>
<name>A0A1G6PZH4_9ACTN</name>
<proteinExistence type="predicted"/>